<dbReference type="Pfam" id="PF13604">
    <property type="entry name" value="AAA_30"/>
    <property type="match status" value="1"/>
</dbReference>
<dbReference type="OrthoDB" id="10552824at2759"/>
<proteinExistence type="predicted"/>
<comment type="caution">
    <text evidence="1">The sequence shown here is derived from an EMBL/GenBank/DDBJ whole genome shotgun (WGS) entry which is preliminary data.</text>
</comment>
<evidence type="ECO:0000313" key="2">
    <source>
        <dbReference type="Proteomes" id="UP000256690"/>
    </source>
</evidence>
<keyword evidence="2" id="KW-1185">Reference proteome</keyword>
<sequence>MSPSMRTKLEPIADNIDNIWGTVFDETNKSAVQVCPFPRVPASVSFFDAKEAAIILAYGAFREWAREQDIRRCISKTDHQVALLSIAGRAVVAVMKYNKPDTKIAQVFRAKESSTVKIVFATDSASTPTIRCRGILIPNAFNLPNSDPVYLIQNESLSQIRRFATVPGMLLNLLPACVSLGTSNEGMRRQMDAINLITGVEPGAQYAKHWLEVLLNHKRGPRTMTNPIRALYLDDTKLHEAVDAVLKQIHLMPDQEAYLQSCTSFPEAVKIVQGFSGTGKPFLLAVIAMVFRKVGFHVVFSAPASHVSDKDCAKLEEVQAILGTKYRILRMYRPLAEGKEQISEDEEEGDSDMDEDDMLMGAQLLIWQLAADALKASHDRTYGLPKSGLEAQVVAEAFQAE</sequence>
<evidence type="ECO:0008006" key="3">
    <source>
        <dbReference type="Google" id="ProtNLM"/>
    </source>
</evidence>
<organism evidence="1 2">
    <name type="scientific">Aspergillus mulundensis</name>
    <dbReference type="NCBI Taxonomy" id="1810919"/>
    <lineage>
        <taxon>Eukaryota</taxon>
        <taxon>Fungi</taxon>
        <taxon>Dikarya</taxon>
        <taxon>Ascomycota</taxon>
        <taxon>Pezizomycotina</taxon>
        <taxon>Eurotiomycetes</taxon>
        <taxon>Eurotiomycetidae</taxon>
        <taxon>Eurotiales</taxon>
        <taxon>Aspergillaceae</taxon>
        <taxon>Aspergillus</taxon>
        <taxon>Aspergillus subgen. Nidulantes</taxon>
    </lineage>
</organism>
<name>A0A3D8QZA4_9EURO</name>
<dbReference type="EMBL" id="PVWQ01000012">
    <property type="protein sequence ID" value="RDW67142.1"/>
    <property type="molecule type" value="Genomic_DNA"/>
</dbReference>
<dbReference type="GeneID" id="38119378"/>
<evidence type="ECO:0000313" key="1">
    <source>
        <dbReference type="EMBL" id="RDW67142.1"/>
    </source>
</evidence>
<dbReference type="Proteomes" id="UP000256690">
    <property type="component" value="Unassembled WGS sequence"/>
</dbReference>
<reference evidence="1 2" key="1">
    <citation type="journal article" date="2018" name="IMA Fungus">
        <title>IMA Genome-F 9: Draft genome sequence of Annulohypoxylon stygium, Aspergillus mulundensis, Berkeleyomyces basicola (syn. Thielaviopsis basicola), Ceratocystis smalleyi, two Cercospora beticola strains, Coleophoma cylindrospora, Fusarium fracticaudum, Phialophora cf. hyalina, and Morchella septimelata.</title>
        <authorList>
            <person name="Wingfield B.D."/>
            <person name="Bills G.F."/>
            <person name="Dong Y."/>
            <person name="Huang W."/>
            <person name="Nel W.J."/>
            <person name="Swalarsk-Parry B.S."/>
            <person name="Vaghefi N."/>
            <person name="Wilken P.M."/>
            <person name="An Z."/>
            <person name="de Beer Z.W."/>
            <person name="De Vos L."/>
            <person name="Chen L."/>
            <person name="Duong T.A."/>
            <person name="Gao Y."/>
            <person name="Hammerbacher A."/>
            <person name="Kikkert J.R."/>
            <person name="Li Y."/>
            <person name="Li H."/>
            <person name="Li K."/>
            <person name="Li Q."/>
            <person name="Liu X."/>
            <person name="Ma X."/>
            <person name="Naidoo K."/>
            <person name="Pethybridge S.J."/>
            <person name="Sun J."/>
            <person name="Steenkamp E.T."/>
            <person name="van der Nest M.A."/>
            <person name="van Wyk S."/>
            <person name="Wingfield M.J."/>
            <person name="Xiong C."/>
            <person name="Yue Q."/>
            <person name="Zhang X."/>
        </authorList>
    </citation>
    <scope>NUCLEOTIDE SEQUENCE [LARGE SCALE GENOMIC DNA]</scope>
    <source>
        <strain evidence="1 2">DSM 5745</strain>
    </source>
</reference>
<gene>
    <name evidence="1" type="ORF">DSM5745_09008</name>
</gene>
<dbReference type="AlphaFoldDB" id="A0A3D8QZA4"/>
<dbReference type="RefSeq" id="XP_026600110.1">
    <property type="nucleotide sequence ID" value="XM_026751024.1"/>
</dbReference>
<protein>
    <recommendedName>
        <fullName evidence="3">DNA2/NAM7 helicase helicase domain-containing protein</fullName>
    </recommendedName>
</protein>
<accession>A0A3D8QZA4</accession>
<dbReference type="STRING" id="1810919.A0A3D8QZA4"/>